<comment type="caution">
    <text evidence="1">The sequence shown here is derived from an EMBL/GenBank/DDBJ whole genome shotgun (WGS) entry which is preliminary data.</text>
</comment>
<protein>
    <submittedName>
        <fullName evidence="1">Uncharacterized protein</fullName>
    </submittedName>
</protein>
<gene>
    <name evidence="1" type="ORF">H0A36_02630</name>
</gene>
<keyword evidence="2" id="KW-1185">Reference proteome</keyword>
<dbReference type="AlphaFoldDB" id="A0A853IBX1"/>
<accession>A0A853IBX1</accession>
<name>A0A853IBX1_9GAMM</name>
<sequence length="157" mass="18167">MTFINELIPEEEKAKIDFQQFTSIDVRNIDSEFLDTWTVNKEFNAYLIYLTGSAPNGPDYFGLYYNDNYFQFSAFSDIKISSDEKKINWKLQGMRVPVELLHKKNNDNLADLKKSIESLIQSALKAYGYLYKLDKDESVTVEGELAIIGPMRISPRK</sequence>
<proteinExistence type="predicted"/>
<organism evidence="1 2">
    <name type="scientific">Spartinivicinus marinus</name>
    <dbReference type="NCBI Taxonomy" id="2994442"/>
    <lineage>
        <taxon>Bacteria</taxon>
        <taxon>Pseudomonadati</taxon>
        <taxon>Pseudomonadota</taxon>
        <taxon>Gammaproteobacteria</taxon>
        <taxon>Oceanospirillales</taxon>
        <taxon>Zooshikellaceae</taxon>
        <taxon>Spartinivicinus</taxon>
    </lineage>
</organism>
<dbReference type="EMBL" id="JACCKB010000002">
    <property type="protein sequence ID" value="NYZ64886.1"/>
    <property type="molecule type" value="Genomic_DNA"/>
</dbReference>
<evidence type="ECO:0000313" key="2">
    <source>
        <dbReference type="Proteomes" id="UP000569732"/>
    </source>
</evidence>
<dbReference type="RefSeq" id="WP_180566907.1">
    <property type="nucleotide sequence ID" value="NZ_JACCKB010000002.1"/>
</dbReference>
<reference evidence="1 2" key="1">
    <citation type="submission" date="2020-07" db="EMBL/GenBank/DDBJ databases">
        <title>Endozoicomonas sp. nov., isolated from sediment.</title>
        <authorList>
            <person name="Gu T."/>
        </authorList>
    </citation>
    <scope>NUCLEOTIDE SEQUENCE [LARGE SCALE GENOMIC DNA]</scope>
    <source>
        <strain evidence="1 2">SM1973</strain>
    </source>
</reference>
<dbReference type="Proteomes" id="UP000569732">
    <property type="component" value="Unassembled WGS sequence"/>
</dbReference>
<evidence type="ECO:0000313" key="1">
    <source>
        <dbReference type="EMBL" id="NYZ64886.1"/>
    </source>
</evidence>